<dbReference type="PATRIC" id="fig|1411148.3.peg.1076"/>
<dbReference type="Pfam" id="PF02481">
    <property type="entry name" value="DNA_processg_A"/>
    <property type="match status" value="1"/>
</dbReference>
<comment type="caution">
    <text evidence="3">The sequence shown here is derived from an EMBL/GenBank/DDBJ whole genome shotgun (WGS) entry which is preliminary data.</text>
</comment>
<dbReference type="InterPro" id="IPR057666">
    <property type="entry name" value="DrpA_SLOG"/>
</dbReference>
<comment type="similarity">
    <text evidence="1">Belongs to the DprA/Smf family.</text>
</comment>
<proteinExistence type="inferred from homology"/>
<dbReference type="AlphaFoldDB" id="W2C631"/>
<feature type="domain" description="Smf/DprA SLOG" evidence="2">
    <location>
        <begin position="84"/>
        <end position="292"/>
    </location>
</feature>
<gene>
    <name evidence="3" type="ORF">N425_07085</name>
</gene>
<organism evidence="3 4">
    <name type="scientific">Tannerella sp. oral taxon BU063 isolate Cell 2</name>
    <dbReference type="NCBI Taxonomy" id="1411148"/>
    <lineage>
        <taxon>Bacteria</taxon>
        <taxon>Pseudomonadati</taxon>
        <taxon>Bacteroidota</taxon>
        <taxon>Bacteroidia</taxon>
        <taxon>Bacteroidales</taxon>
        <taxon>Tannerellaceae</taxon>
        <taxon>Tannerella</taxon>
    </lineage>
</organism>
<dbReference type="EMBL" id="AYUF01000425">
    <property type="protein sequence ID" value="ETK01952.1"/>
    <property type="molecule type" value="Genomic_DNA"/>
</dbReference>
<dbReference type="InterPro" id="IPR003488">
    <property type="entry name" value="DprA"/>
</dbReference>
<evidence type="ECO:0000313" key="3">
    <source>
        <dbReference type="EMBL" id="ETK01952.1"/>
    </source>
</evidence>
<name>W2C631_9BACT</name>
<sequence>MIDNERICMMALAMTEGINNAKAHILLDHFGTATEVFAARSHPWEIARGLGSGYPASRIVSRMEEGLRRAEQEARFIEQHRIRLYTITDPDYPRRLAEYDNPPIVCYYRGSADLNAPKVIGVVGTRRATPYGLRLAEKLLRDVAKVYPEMLVISGLAYGIDVCAHRTALQLGLPTVGVFAHGLDNCYPKSHCEIARRMIERGGLFTDYPSETPIAGENFLKRNRLIAGLSDAIVVVESFERGGALSTATHAFANSRDVFAFPGNVGDDHSLGCNQLIRDNKAGLILSANDLFRGMLWDVHTAESHPHIQMRIPFEA</sequence>
<dbReference type="PANTHER" id="PTHR43022">
    <property type="entry name" value="PROTEIN SMF"/>
    <property type="match status" value="1"/>
</dbReference>
<protein>
    <submittedName>
        <fullName evidence="3">DNA processing protein DprA</fullName>
    </submittedName>
</protein>
<reference evidence="3 4" key="1">
    <citation type="submission" date="2013-11" db="EMBL/GenBank/DDBJ databases">
        <title>Single cell genomics of uncultured Tannerella BU063 (oral taxon 286).</title>
        <authorList>
            <person name="Beall C.J."/>
            <person name="Campbell A.G."/>
            <person name="Griffen A.L."/>
            <person name="Podar M."/>
            <person name="Leys E.J."/>
        </authorList>
    </citation>
    <scope>NUCLEOTIDE SEQUENCE [LARGE SCALE GENOMIC DNA]</scope>
    <source>
        <strain evidence="3">Cell 2</strain>
    </source>
</reference>
<accession>W2C631</accession>
<dbReference type="Proteomes" id="UP000018837">
    <property type="component" value="Unassembled WGS sequence"/>
</dbReference>
<evidence type="ECO:0000256" key="1">
    <source>
        <dbReference type="ARBA" id="ARBA00006525"/>
    </source>
</evidence>
<dbReference type="GO" id="GO:0009294">
    <property type="term" value="P:DNA-mediated transformation"/>
    <property type="evidence" value="ECO:0007669"/>
    <property type="project" value="InterPro"/>
</dbReference>
<evidence type="ECO:0000313" key="4">
    <source>
        <dbReference type="Proteomes" id="UP000018837"/>
    </source>
</evidence>
<dbReference type="NCBIfam" id="TIGR00732">
    <property type="entry name" value="dprA"/>
    <property type="match status" value="1"/>
</dbReference>
<dbReference type="PANTHER" id="PTHR43022:SF1">
    <property type="entry name" value="PROTEIN SMF"/>
    <property type="match status" value="1"/>
</dbReference>
<evidence type="ECO:0000259" key="2">
    <source>
        <dbReference type="Pfam" id="PF02481"/>
    </source>
</evidence>
<dbReference type="Gene3D" id="3.40.50.450">
    <property type="match status" value="1"/>
</dbReference>
<dbReference type="SUPFAM" id="SSF102405">
    <property type="entry name" value="MCP/YpsA-like"/>
    <property type="match status" value="1"/>
</dbReference>